<reference evidence="2 3" key="1">
    <citation type="submission" date="2017-05" db="EMBL/GenBank/DDBJ databases">
        <title>Vagococcus spp. assemblies.</title>
        <authorList>
            <person name="Gulvik C.A."/>
        </authorList>
    </citation>
    <scope>NUCLEOTIDE SEQUENCE [LARGE SCALE GENOMIC DNA]</scope>
    <source>
        <strain evidence="2 3">SS1995</strain>
    </source>
</reference>
<comment type="caution">
    <text evidence="2">The sequence shown here is derived from an EMBL/GenBank/DDBJ whole genome shotgun (WGS) entry which is preliminary data.</text>
</comment>
<dbReference type="Pfam" id="PF01370">
    <property type="entry name" value="Epimerase"/>
    <property type="match status" value="1"/>
</dbReference>
<dbReference type="Proteomes" id="UP000287857">
    <property type="component" value="Unassembled WGS sequence"/>
</dbReference>
<dbReference type="GO" id="GO:0044877">
    <property type="term" value="F:protein-containing complex binding"/>
    <property type="evidence" value="ECO:0007669"/>
    <property type="project" value="TreeGrafter"/>
</dbReference>
<proteinExistence type="predicted"/>
<evidence type="ECO:0000313" key="2">
    <source>
        <dbReference type="EMBL" id="RST98901.1"/>
    </source>
</evidence>
<gene>
    <name evidence="2" type="ORF">CBF37_05890</name>
</gene>
<dbReference type="RefSeq" id="WP_165866653.1">
    <property type="nucleotide sequence ID" value="NZ_NGJS01000007.1"/>
</dbReference>
<keyword evidence="3" id="KW-1185">Reference proteome</keyword>
<dbReference type="InterPro" id="IPR001509">
    <property type="entry name" value="Epimerase_deHydtase"/>
</dbReference>
<dbReference type="InterPro" id="IPR051207">
    <property type="entry name" value="ComplexI_NDUFA9_subunit"/>
</dbReference>
<evidence type="ECO:0000313" key="3">
    <source>
        <dbReference type="Proteomes" id="UP000287857"/>
    </source>
</evidence>
<name>A0A429ZY80_9ENTE</name>
<dbReference type="EMBL" id="NGJS01000007">
    <property type="protein sequence ID" value="RST98901.1"/>
    <property type="molecule type" value="Genomic_DNA"/>
</dbReference>
<dbReference type="AlphaFoldDB" id="A0A429ZY80"/>
<dbReference type="Gene3D" id="3.40.50.720">
    <property type="entry name" value="NAD(P)-binding Rossmann-like Domain"/>
    <property type="match status" value="1"/>
</dbReference>
<organism evidence="2 3">
    <name type="scientific">Vagococcus vulneris</name>
    <dbReference type="NCBI Taxonomy" id="1977869"/>
    <lineage>
        <taxon>Bacteria</taxon>
        <taxon>Bacillati</taxon>
        <taxon>Bacillota</taxon>
        <taxon>Bacilli</taxon>
        <taxon>Lactobacillales</taxon>
        <taxon>Enterococcaceae</taxon>
        <taxon>Vagococcus</taxon>
    </lineage>
</organism>
<dbReference type="InterPro" id="IPR036291">
    <property type="entry name" value="NAD(P)-bd_dom_sf"/>
</dbReference>
<dbReference type="PANTHER" id="PTHR12126:SF16">
    <property type="entry name" value="MIOREX COMPLEX COMPONENT 2"/>
    <property type="match status" value="1"/>
</dbReference>
<sequence>MTQSIVVIGGSGFVGQGVCKEALRKNISVISISKHGKPQKEQPWMSHPLMIWVKADIFTDTSWKHYLADCLGCINLIGILFQNKHRGQTYHRMIFYTNHLISSVCEEFQIPYLFLSAKAGPVGYLKAKKLAEQDLLDKTNSVIIIRSGLVTTKRRPLTIFKGTAIQLAAHIPIVHHLAERAYPVSRKKLSEEIIKRLLEKRSVIVNDVR</sequence>
<feature type="domain" description="NAD-dependent epimerase/dehydratase" evidence="1">
    <location>
        <begin position="5"/>
        <end position="116"/>
    </location>
</feature>
<evidence type="ECO:0000259" key="1">
    <source>
        <dbReference type="Pfam" id="PF01370"/>
    </source>
</evidence>
<protein>
    <recommendedName>
        <fullName evidence="1">NAD-dependent epimerase/dehydratase domain-containing protein</fullName>
    </recommendedName>
</protein>
<dbReference type="PANTHER" id="PTHR12126">
    <property type="entry name" value="NADH-UBIQUINONE OXIDOREDUCTASE 39 KDA SUBUNIT-RELATED"/>
    <property type="match status" value="1"/>
</dbReference>
<dbReference type="SUPFAM" id="SSF51735">
    <property type="entry name" value="NAD(P)-binding Rossmann-fold domains"/>
    <property type="match status" value="1"/>
</dbReference>
<accession>A0A429ZY80</accession>